<sequence length="234" mass="27353">METLKKAIISYASKNISNFLLAEKFYELEKSTLKEIVELCNKTEHQEDTFKAVYKWAEKQAKNNVESGNGLNLNDAIKEQMSDFLPFFKFGFMESEFLATVVYRKSFLFTDDELHNILLARYGNQIQIIDENGKKMKGEIRCNEIKNVIAAIKSQKNVYAGVFGYYFWNTKQPKPSTPSKLIKNEKIDWYLVYDYDGDIAIKTRNQLENRDYLLAEMFAEGEFIFNKKCKIEIV</sequence>
<dbReference type="InterPro" id="IPR011705">
    <property type="entry name" value="BACK"/>
</dbReference>
<feature type="domain" description="BACK" evidence="1">
    <location>
        <begin position="2"/>
        <end position="64"/>
    </location>
</feature>
<accession>A0A914PNF1</accession>
<dbReference type="WBParaSite" id="PDA_v2.g20039.t1">
    <property type="protein sequence ID" value="PDA_v2.g20039.t1"/>
    <property type="gene ID" value="PDA_v2.g20039"/>
</dbReference>
<dbReference type="AlphaFoldDB" id="A0A914PNF1"/>
<keyword evidence="2" id="KW-1185">Reference proteome</keyword>
<evidence type="ECO:0000313" key="3">
    <source>
        <dbReference type="WBParaSite" id="PDA_v2.g20039.t1"/>
    </source>
</evidence>
<proteinExistence type="predicted"/>
<evidence type="ECO:0000313" key="2">
    <source>
        <dbReference type="Proteomes" id="UP000887578"/>
    </source>
</evidence>
<evidence type="ECO:0000259" key="1">
    <source>
        <dbReference type="Pfam" id="PF07707"/>
    </source>
</evidence>
<organism evidence="2 3">
    <name type="scientific">Panagrolaimus davidi</name>
    <dbReference type="NCBI Taxonomy" id="227884"/>
    <lineage>
        <taxon>Eukaryota</taxon>
        <taxon>Metazoa</taxon>
        <taxon>Ecdysozoa</taxon>
        <taxon>Nematoda</taxon>
        <taxon>Chromadorea</taxon>
        <taxon>Rhabditida</taxon>
        <taxon>Tylenchina</taxon>
        <taxon>Panagrolaimomorpha</taxon>
        <taxon>Panagrolaimoidea</taxon>
        <taxon>Panagrolaimidae</taxon>
        <taxon>Panagrolaimus</taxon>
    </lineage>
</organism>
<reference evidence="3" key="1">
    <citation type="submission" date="2022-11" db="UniProtKB">
        <authorList>
            <consortium name="WormBaseParasite"/>
        </authorList>
    </citation>
    <scope>IDENTIFICATION</scope>
</reference>
<dbReference type="Gene3D" id="1.25.40.420">
    <property type="match status" value="1"/>
</dbReference>
<protein>
    <submittedName>
        <fullName evidence="3">BACK domain-containing protein</fullName>
    </submittedName>
</protein>
<dbReference type="Proteomes" id="UP000887578">
    <property type="component" value="Unplaced"/>
</dbReference>
<name>A0A914PNF1_9BILA</name>
<dbReference type="Pfam" id="PF07707">
    <property type="entry name" value="BACK"/>
    <property type="match status" value="1"/>
</dbReference>